<organism evidence="9 10">
    <name type="scientific">Egibacter rhizosphaerae</name>
    <dbReference type="NCBI Taxonomy" id="1670831"/>
    <lineage>
        <taxon>Bacteria</taxon>
        <taxon>Bacillati</taxon>
        <taxon>Actinomycetota</taxon>
        <taxon>Nitriliruptoria</taxon>
        <taxon>Egibacterales</taxon>
        <taxon>Egibacteraceae</taxon>
        <taxon>Egibacter</taxon>
    </lineage>
</organism>
<dbReference type="GO" id="GO:0003677">
    <property type="term" value="F:DNA binding"/>
    <property type="evidence" value="ECO:0007669"/>
    <property type="project" value="UniProtKB-KW"/>
</dbReference>
<name>A0A411YH44_9ACTN</name>
<dbReference type="InterPro" id="IPR014284">
    <property type="entry name" value="RNA_pol_sigma-70_dom"/>
</dbReference>
<dbReference type="InterPro" id="IPR013325">
    <property type="entry name" value="RNA_pol_sigma_r2"/>
</dbReference>
<evidence type="ECO:0000313" key="10">
    <source>
        <dbReference type="Proteomes" id="UP000291469"/>
    </source>
</evidence>
<evidence type="ECO:0000256" key="5">
    <source>
        <dbReference type="ARBA" id="ARBA00023163"/>
    </source>
</evidence>
<dbReference type="InterPro" id="IPR013249">
    <property type="entry name" value="RNA_pol_sigma70_r4_t2"/>
</dbReference>
<feature type="domain" description="RNA polymerase sigma factor 70 region 4 type 2" evidence="8">
    <location>
        <begin position="275"/>
        <end position="325"/>
    </location>
</feature>
<dbReference type="CDD" id="cd06171">
    <property type="entry name" value="Sigma70_r4"/>
    <property type="match status" value="1"/>
</dbReference>
<dbReference type="Pfam" id="PF04542">
    <property type="entry name" value="Sigma70_r2"/>
    <property type="match status" value="1"/>
</dbReference>
<dbReference type="GO" id="GO:0006352">
    <property type="term" value="P:DNA-templated transcription initiation"/>
    <property type="evidence" value="ECO:0007669"/>
    <property type="project" value="InterPro"/>
</dbReference>
<dbReference type="PANTHER" id="PTHR43133:SF8">
    <property type="entry name" value="RNA POLYMERASE SIGMA FACTOR HI_1459-RELATED"/>
    <property type="match status" value="1"/>
</dbReference>
<keyword evidence="2" id="KW-0805">Transcription regulation</keyword>
<keyword evidence="3" id="KW-0731">Sigma factor</keyword>
<gene>
    <name evidence="9" type="ORF">ER308_13980</name>
</gene>
<feature type="compositionally biased region" description="Basic residues" evidence="6">
    <location>
        <begin position="20"/>
        <end position="39"/>
    </location>
</feature>
<dbReference type="NCBIfam" id="TIGR02937">
    <property type="entry name" value="sigma70-ECF"/>
    <property type="match status" value="1"/>
</dbReference>
<sequence length="377" mass="42196">MGWRCWPRPASRWPRGTARPTRRPTRSRSRQGPRRRQGRIRGQGSLPSTSASRVRRLTAAPCRPNSRSPRADAPRGPAERCRRGRSRLIRGGERPTGVPEAHLRREVIRSKGPADAGVSDVPVGSSRWRCEPVAPAARAPEARIRRWGDEVAATTGTIHRSELERLARDELAGLRALARRLTRAEAEDLVQESLLRACRSFHSLRDPVAAPAWLRSILINVWRDRVRTIHARPREIPTDGDDASAPRDVADLSTPPPFAETLHVDSVDAFSAHDVRVLLDQLPDRYRLPLVLRYLHGWSTHEIAGHLDLPLGTVLSQLHRGRERLARALRRYAEEADVGDLGEREGMVASEGRAPVRHRVDRDSFVDSAVSQPGRGE</sequence>
<dbReference type="AlphaFoldDB" id="A0A411YH44"/>
<keyword evidence="4" id="KW-0238">DNA-binding</keyword>
<protein>
    <submittedName>
        <fullName evidence="9">RNA polymerase sigma factor</fullName>
    </submittedName>
</protein>
<evidence type="ECO:0000256" key="3">
    <source>
        <dbReference type="ARBA" id="ARBA00023082"/>
    </source>
</evidence>
<feature type="region of interest" description="Disordered" evidence="6">
    <location>
        <begin position="346"/>
        <end position="377"/>
    </location>
</feature>
<accession>A0A411YH44</accession>
<dbReference type="KEGG" id="erz:ER308_13980"/>
<dbReference type="Proteomes" id="UP000291469">
    <property type="component" value="Chromosome"/>
</dbReference>
<evidence type="ECO:0000313" key="9">
    <source>
        <dbReference type="EMBL" id="QBI20560.1"/>
    </source>
</evidence>
<dbReference type="OrthoDB" id="5518337at2"/>
<dbReference type="SUPFAM" id="SSF88659">
    <property type="entry name" value="Sigma3 and sigma4 domains of RNA polymerase sigma factors"/>
    <property type="match status" value="1"/>
</dbReference>
<keyword evidence="5" id="KW-0804">Transcription</keyword>
<dbReference type="InterPro" id="IPR013324">
    <property type="entry name" value="RNA_pol_sigma_r3/r4-like"/>
</dbReference>
<keyword evidence="10" id="KW-1185">Reference proteome</keyword>
<dbReference type="Gene3D" id="1.10.10.10">
    <property type="entry name" value="Winged helix-like DNA-binding domain superfamily/Winged helix DNA-binding domain"/>
    <property type="match status" value="1"/>
</dbReference>
<evidence type="ECO:0000256" key="4">
    <source>
        <dbReference type="ARBA" id="ARBA00023125"/>
    </source>
</evidence>
<evidence type="ECO:0000256" key="1">
    <source>
        <dbReference type="ARBA" id="ARBA00010641"/>
    </source>
</evidence>
<dbReference type="InterPro" id="IPR007627">
    <property type="entry name" value="RNA_pol_sigma70_r2"/>
</dbReference>
<comment type="similarity">
    <text evidence="1">Belongs to the sigma-70 factor family. ECF subfamily.</text>
</comment>
<dbReference type="PANTHER" id="PTHR43133">
    <property type="entry name" value="RNA POLYMERASE ECF-TYPE SIGMA FACTO"/>
    <property type="match status" value="1"/>
</dbReference>
<feature type="compositionally biased region" description="Basic and acidic residues" evidence="6">
    <location>
        <begin position="69"/>
        <end position="81"/>
    </location>
</feature>
<proteinExistence type="inferred from homology"/>
<dbReference type="EMBL" id="CP036402">
    <property type="protein sequence ID" value="QBI20560.1"/>
    <property type="molecule type" value="Genomic_DNA"/>
</dbReference>
<dbReference type="SUPFAM" id="SSF88946">
    <property type="entry name" value="Sigma2 domain of RNA polymerase sigma factors"/>
    <property type="match status" value="1"/>
</dbReference>
<evidence type="ECO:0000259" key="8">
    <source>
        <dbReference type="Pfam" id="PF08281"/>
    </source>
</evidence>
<reference evidence="9 10" key="1">
    <citation type="submission" date="2019-01" db="EMBL/GenBank/DDBJ databases">
        <title>Egibacter rhizosphaerae EGI 80759T.</title>
        <authorList>
            <person name="Chen D.-D."/>
            <person name="Tian Y."/>
            <person name="Jiao J.-Y."/>
            <person name="Zhang X.-T."/>
            <person name="Zhang Y.-G."/>
            <person name="Zhang Y."/>
            <person name="Xiao M."/>
            <person name="Shu W.-S."/>
            <person name="Li W.-J."/>
        </authorList>
    </citation>
    <scope>NUCLEOTIDE SEQUENCE [LARGE SCALE GENOMIC DNA]</scope>
    <source>
        <strain evidence="9 10">EGI 80759</strain>
    </source>
</reference>
<dbReference type="Pfam" id="PF08281">
    <property type="entry name" value="Sigma70_r4_2"/>
    <property type="match status" value="1"/>
</dbReference>
<feature type="region of interest" description="Disordered" evidence="6">
    <location>
        <begin position="1"/>
        <end position="98"/>
    </location>
</feature>
<dbReference type="InterPro" id="IPR039425">
    <property type="entry name" value="RNA_pol_sigma-70-like"/>
</dbReference>
<feature type="domain" description="RNA polymerase sigma-70 region 2" evidence="7">
    <location>
        <begin position="170"/>
        <end position="228"/>
    </location>
</feature>
<evidence type="ECO:0000256" key="2">
    <source>
        <dbReference type="ARBA" id="ARBA00023015"/>
    </source>
</evidence>
<evidence type="ECO:0000259" key="7">
    <source>
        <dbReference type="Pfam" id="PF04542"/>
    </source>
</evidence>
<evidence type="ECO:0000256" key="6">
    <source>
        <dbReference type="SAM" id="MobiDB-lite"/>
    </source>
</evidence>
<dbReference type="Gene3D" id="1.10.1740.10">
    <property type="match status" value="1"/>
</dbReference>
<dbReference type="GO" id="GO:0016987">
    <property type="term" value="F:sigma factor activity"/>
    <property type="evidence" value="ECO:0007669"/>
    <property type="project" value="UniProtKB-KW"/>
</dbReference>
<dbReference type="InterPro" id="IPR036388">
    <property type="entry name" value="WH-like_DNA-bd_sf"/>
</dbReference>